<protein>
    <submittedName>
        <fullName evidence="4">ABC-2 type transport system ATP-binding protein</fullName>
    </submittedName>
</protein>
<dbReference type="Proteomes" id="UP000184501">
    <property type="component" value="Unassembled WGS sequence"/>
</dbReference>
<keyword evidence="1" id="KW-0547">Nucleotide-binding</keyword>
<dbReference type="PROSITE" id="PS50893">
    <property type="entry name" value="ABC_TRANSPORTER_2"/>
    <property type="match status" value="1"/>
</dbReference>
<name>A0A1M5AX21_STRHI</name>
<dbReference type="InterPro" id="IPR027417">
    <property type="entry name" value="P-loop_NTPase"/>
</dbReference>
<evidence type="ECO:0000313" key="5">
    <source>
        <dbReference type="Proteomes" id="UP000184501"/>
    </source>
</evidence>
<keyword evidence="2 4" id="KW-0067">ATP-binding</keyword>
<dbReference type="EMBL" id="FQVN01000003">
    <property type="protein sequence ID" value="SHF34769.1"/>
    <property type="molecule type" value="Genomic_DNA"/>
</dbReference>
<proteinExistence type="predicted"/>
<dbReference type="InterPro" id="IPR003593">
    <property type="entry name" value="AAA+_ATPase"/>
</dbReference>
<dbReference type="AlphaFoldDB" id="A0A1M5AX21"/>
<accession>A0A1M5AX21</accession>
<evidence type="ECO:0000259" key="3">
    <source>
        <dbReference type="PROSITE" id="PS50893"/>
    </source>
</evidence>
<organism evidence="4 5">
    <name type="scientific">Streptoalloteichus hindustanus</name>
    <dbReference type="NCBI Taxonomy" id="2017"/>
    <lineage>
        <taxon>Bacteria</taxon>
        <taxon>Bacillati</taxon>
        <taxon>Actinomycetota</taxon>
        <taxon>Actinomycetes</taxon>
        <taxon>Pseudonocardiales</taxon>
        <taxon>Pseudonocardiaceae</taxon>
        <taxon>Streptoalloteichus</taxon>
    </lineage>
</organism>
<dbReference type="PANTHER" id="PTHR43158">
    <property type="entry name" value="SKFA PEPTIDE EXPORT ATP-BINDING PROTEIN SKFE"/>
    <property type="match status" value="1"/>
</dbReference>
<dbReference type="STRING" id="2017.SAMN05444320_103295"/>
<dbReference type="Gene3D" id="3.40.50.300">
    <property type="entry name" value="P-loop containing nucleotide triphosphate hydrolases"/>
    <property type="match status" value="1"/>
</dbReference>
<dbReference type="CDD" id="cd03230">
    <property type="entry name" value="ABC_DR_subfamily_A"/>
    <property type="match status" value="1"/>
</dbReference>
<dbReference type="OrthoDB" id="9804819at2"/>
<dbReference type="GO" id="GO:0016887">
    <property type="term" value="F:ATP hydrolysis activity"/>
    <property type="evidence" value="ECO:0007669"/>
    <property type="project" value="InterPro"/>
</dbReference>
<reference evidence="4 5" key="1">
    <citation type="submission" date="2016-11" db="EMBL/GenBank/DDBJ databases">
        <authorList>
            <person name="Jaros S."/>
            <person name="Januszkiewicz K."/>
            <person name="Wedrychowicz H."/>
        </authorList>
    </citation>
    <scope>NUCLEOTIDE SEQUENCE [LARGE SCALE GENOMIC DNA]</scope>
    <source>
        <strain evidence="4 5">DSM 44523</strain>
    </source>
</reference>
<gene>
    <name evidence="4" type="ORF">SAMN05444320_103295</name>
</gene>
<dbReference type="GO" id="GO:0005524">
    <property type="term" value="F:ATP binding"/>
    <property type="evidence" value="ECO:0007669"/>
    <property type="project" value="UniProtKB-KW"/>
</dbReference>
<dbReference type="SUPFAM" id="SSF52540">
    <property type="entry name" value="P-loop containing nucleoside triphosphate hydrolases"/>
    <property type="match status" value="1"/>
</dbReference>
<evidence type="ECO:0000313" key="4">
    <source>
        <dbReference type="EMBL" id="SHF34769.1"/>
    </source>
</evidence>
<dbReference type="SMART" id="SM00382">
    <property type="entry name" value="AAA"/>
    <property type="match status" value="1"/>
</dbReference>
<dbReference type="PANTHER" id="PTHR43158:SF2">
    <property type="entry name" value="SKFA PEPTIDE EXPORT ATP-BINDING PROTEIN SKFE"/>
    <property type="match status" value="1"/>
</dbReference>
<sequence>MSDPGVAVRAEGLGLRRRRGWALRDCSFELPAGSVTALVGANGAGKSTLLKIAAGLLRPSEGAVATRGSVGFVAQDKPLYRGFTVAEMLRFGRVTNAEDWDDTYARQLVGEAALPLSAKVNRLSGGERARLALVLALARRPDVLLLDEPLSEMDPVAREDVLRTLMVAVAETGVTVVLSTHVVSDLDGVCDHLLLLDRGVVQLAGEVEELLDNHRVVLAGRGDLGDHQVILGRGGEHRGTTLVRVTGELDVPEELVSAPGLEELVIAYLRANRGVAA</sequence>
<evidence type="ECO:0000256" key="1">
    <source>
        <dbReference type="ARBA" id="ARBA00022741"/>
    </source>
</evidence>
<dbReference type="PROSITE" id="PS00211">
    <property type="entry name" value="ABC_TRANSPORTER_1"/>
    <property type="match status" value="1"/>
</dbReference>
<feature type="domain" description="ABC transporter" evidence="3">
    <location>
        <begin position="8"/>
        <end position="223"/>
    </location>
</feature>
<evidence type="ECO:0000256" key="2">
    <source>
        <dbReference type="ARBA" id="ARBA00022840"/>
    </source>
</evidence>
<dbReference type="Pfam" id="PF00005">
    <property type="entry name" value="ABC_tran"/>
    <property type="match status" value="1"/>
</dbReference>
<dbReference type="InterPro" id="IPR003439">
    <property type="entry name" value="ABC_transporter-like_ATP-bd"/>
</dbReference>
<dbReference type="InterPro" id="IPR017871">
    <property type="entry name" value="ABC_transporter-like_CS"/>
</dbReference>
<keyword evidence="5" id="KW-1185">Reference proteome</keyword>